<dbReference type="EMBL" id="CP012034">
    <property type="protein sequence ID" value="AKP68239.1"/>
    <property type="molecule type" value="Genomic_DNA"/>
</dbReference>
<organism evidence="3 4">
    <name type="scientific">Companilactobacillus ginsenosidimutans</name>
    <dbReference type="NCBI Taxonomy" id="1007676"/>
    <lineage>
        <taxon>Bacteria</taxon>
        <taxon>Bacillati</taxon>
        <taxon>Bacillota</taxon>
        <taxon>Bacilli</taxon>
        <taxon>Lactobacillales</taxon>
        <taxon>Lactobacillaceae</taxon>
        <taxon>Companilactobacillus</taxon>
    </lineage>
</organism>
<dbReference type="AlphaFoldDB" id="A0A0H4QII1"/>
<dbReference type="Gene3D" id="1.20.1440.50">
    <property type="entry name" value="Ta0600-like"/>
    <property type="match status" value="1"/>
</dbReference>
<evidence type="ECO:0000256" key="2">
    <source>
        <dbReference type="SAM" id="Coils"/>
    </source>
</evidence>
<dbReference type="STRING" id="1007676.ABM34_12295"/>
<dbReference type="RefSeq" id="WP_048706135.1">
    <property type="nucleotide sequence ID" value="NZ_CP012034.1"/>
</dbReference>
<dbReference type="OrthoDB" id="1907362at2"/>
<keyword evidence="1" id="KW-0079">Bacteriocin immunity</keyword>
<keyword evidence="2" id="KW-0175">Coiled coil</keyword>
<dbReference type="GO" id="GO:0030153">
    <property type="term" value="P:bacteriocin immunity"/>
    <property type="evidence" value="ECO:0007669"/>
    <property type="project" value="UniProtKB-KW"/>
</dbReference>
<evidence type="ECO:0000256" key="1">
    <source>
        <dbReference type="ARBA" id="ARBA00023025"/>
    </source>
</evidence>
<proteinExistence type="predicted"/>
<sequence length="118" mass="13348">MAKDQEALTEVKSEINELIDKLSNHSLQSSELLDILDVLKQVEKQLDSSKNPQSLVIKMINYLRSMAMKGNIHFPKDEESLIIELGAYGQKAGLNGQYMADFSDKSQFYGFAEEIPQH</sequence>
<dbReference type="InterPro" id="IPR015046">
    <property type="entry name" value="LciA_Immunity-like"/>
</dbReference>
<dbReference type="Proteomes" id="UP000036106">
    <property type="component" value="Chromosome"/>
</dbReference>
<dbReference type="SUPFAM" id="SSF109797">
    <property type="entry name" value="Bacteriocin immunity protein-like"/>
    <property type="match status" value="1"/>
</dbReference>
<evidence type="ECO:0000313" key="4">
    <source>
        <dbReference type="Proteomes" id="UP000036106"/>
    </source>
</evidence>
<gene>
    <name evidence="3" type="ORF">ABM34_12295</name>
</gene>
<reference evidence="4" key="1">
    <citation type="submission" date="2015-07" db="EMBL/GenBank/DDBJ databases">
        <title>Lactobacillus ginsenosidimutans/EMML 3141/ whole genome sequencing.</title>
        <authorList>
            <person name="Kim M.K."/>
            <person name="Im W.-T."/>
            <person name="Srinivasan S."/>
            <person name="Lee J.-J."/>
        </authorList>
    </citation>
    <scope>NUCLEOTIDE SEQUENCE [LARGE SCALE GENOMIC DNA]</scope>
    <source>
        <strain evidence="4">EMML 3041</strain>
    </source>
</reference>
<accession>A0A0H4QII1</accession>
<dbReference type="Pfam" id="PF08951">
    <property type="entry name" value="EntA_Immun"/>
    <property type="match status" value="1"/>
</dbReference>
<protein>
    <submittedName>
        <fullName evidence="3">Bacteriocin immunity protein</fullName>
    </submittedName>
</protein>
<name>A0A0H4QII1_9LACO</name>
<keyword evidence="4" id="KW-1185">Reference proteome</keyword>
<feature type="coiled-coil region" evidence="2">
    <location>
        <begin position="1"/>
        <end position="28"/>
    </location>
</feature>
<evidence type="ECO:0000313" key="3">
    <source>
        <dbReference type="EMBL" id="AKP68239.1"/>
    </source>
</evidence>
<dbReference type="InterPro" id="IPR023130">
    <property type="entry name" value="Ta0600-like_sf"/>
</dbReference>
<dbReference type="KEGG" id="lgn:ABM34_12295"/>
<dbReference type="PATRIC" id="fig|1007676.4.peg.2488"/>